<reference evidence="6" key="1">
    <citation type="submission" date="2015-04" db="UniProtKB">
        <authorList>
            <consortium name="EnsemblPlants"/>
        </authorList>
    </citation>
    <scope>IDENTIFICATION</scope>
</reference>
<evidence type="ECO:0000256" key="1">
    <source>
        <dbReference type="ARBA" id="ARBA00005234"/>
    </source>
</evidence>
<dbReference type="InterPro" id="IPR038765">
    <property type="entry name" value="Papain-like_cys_pep_sf"/>
</dbReference>
<dbReference type="Gramene" id="OPUNC04G03780.1">
    <property type="protein sequence ID" value="OPUNC04G03780.1"/>
    <property type="gene ID" value="OPUNC04G03780"/>
</dbReference>
<protein>
    <recommendedName>
        <fullName evidence="5">Ubiquitin-like protease family profile domain-containing protein</fullName>
    </recommendedName>
</protein>
<evidence type="ECO:0000313" key="7">
    <source>
        <dbReference type="Proteomes" id="UP000026962"/>
    </source>
</evidence>
<dbReference type="EnsemblPlants" id="OPUNC04G03780.1">
    <property type="protein sequence ID" value="OPUNC04G03780.1"/>
    <property type="gene ID" value="OPUNC04G03780"/>
</dbReference>
<sequence length="403" mass="44505">MTMSLHVVLPTFTMAQTVIHNIKVKHSSKEDGNQFAEVVAIGAAAVHEASQVEHEREQNKAKGPIGIDSSAPKTVFDEGAQSEDVDQDANDHDKDNAEDGKAPDEGDNGGCDSSNDGDNISDPKQEQQPTPSGEQFPGASMMDSLTDDTCNTLNTLRIDDTILIEVSSAESTRANTLVPQLTEPIANGERFPYAGSMPPISKHRTKRCKTSHRTVEAIATLGKGIQLDEMVKKVCQQHVIDTFNGDGSAAKVTEDYFHGTLKRNGEISNNFMWMCCTAIMADWDSKSKLILDLPTVEQLVSPIETCSDAKVYLPILQEHHWFLVCINLHRHCIVQIYDSIRNQQNSKDAHSTMWYNVSSNLQVALDTRTNSSPFGFCDIFRFEYPESPHQETPHDCGRGLIDG</sequence>
<evidence type="ECO:0000256" key="2">
    <source>
        <dbReference type="ARBA" id="ARBA00022670"/>
    </source>
</evidence>
<dbReference type="HOGENOM" id="CLU_057225_0_0_1"/>
<dbReference type="GO" id="GO:0006508">
    <property type="term" value="P:proteolysis"/>
    <property type="evidence" value="ECO:0007669"/>
    <property type="project" value="UniProtKB-KW"/>
</dbReference>
<feature type="compositionally biased region" description="Basic and acidic residues" evidence="4">
    <location>
        <begin position="89"/>
        <end position="104"/>
    </location>
</feature>
<dbReference type="SUPFAM" id="SSF54001">
    <property type="entry name" value="Cysteine proteinases"/>
    <property type="match status" value="1"/>
</dbReference>
<proteinExistence type="inferred from homology"/>
<keyword evidence="2" id="KW-0645">Protease</keyword>
<name>A0A0E0KN59_ORYPU</name>
<evidence type="ECO:0000313" key="6">
    <source>
        <dbReference type="EnsemblPlants" id="OPUNC04G03780.1"/>
    </source>
</evidence>
<dbReference type="PROSITE" id="PS50600">
    <property type="entry name" value="ULP_PROTEASE"/>
    <property type="match status" value="1"/>
</dbReference>
<dbReference type="Pfam" id="PF02902">
    <property type="entry name" value="Peptidase_C48"/>
    <property type="match status" value="1"/>
</dbReference>
<dbReference type="AlphaFoldDB" id="A0A0E0KN59"/>
<dbReference type="Gene3D" id="3.40.395.10">
    <property type="entry name" value="Adenoviral Proteinase, Chain A"/>
    <property type="match status" value="1"/>
</dbReference>
<evidence type="ECO:0000256" key="4">
    <source>
        <dbReference type="SAM" id="MobiDB-lite"/>
    </source>
</evidence>
<evidence type="ECO:0000259" key="5">
    <source>
        <dbReference type="PROSITE" id="PS50600"/>
    </source>
</evidence>
<feature type="domain" description="Ubiquitin-like protease family profile" evidence="5">
    <location>
        <begin position="211"/>
        <end position="403"/>
    </location>
</feature>
<evidence type="ECO:0000256" key="3">
    <source>
        <dbReference type="ARBA" id="ARBA00022801"/>
    </source>
</evidence>
<dbReference type="GO" id="GO:0008234">
    <property type="term" value="F:cysteine-type peptidase activity"/>
    <property type="evidence" value="ECO:0007669"/>
    <property type="project" value="InterPro"/>
</dbReference>
<dbReference type="STRING" id="4537.A0A0E0KN59"/>
<comment type="similarity">
    <text evidence="1">Belongs to the peptidase C48 family.</text>
</comment>
<accession>A0A0E0KN59</accession>
<reference evidence="6" key="2">
    <citation type="submission" date="2018-05" db="EMBL/GenBank/DDBJ databases">
        <title>OpunRS2 (Oryza punctata Reference Sequence Version 2).</title>
        <authorList>
            <person name="Zhang J."/>
            <person name="Kudrna D."/>
            <person name="Lee S."/>
            <person name="Talag J."/>
            <person name="Welchert J."/>
            <person name="Wing R.A."/>
        </authorList>
    </citation>
    <scope>NUCLEOTIDE SEQUENCE [LARGE SCALE GENOMIC DNA]</scope>
</reference>
<keyword evidence="7" id="KW-1185">Reference proteome</keyword>
<dbReference type="Proteomes" id="UP000026962">
    <property type="component" value="Chromosome 4"/>
</dbReference>
<keyword evidence="3" id="KW-0378">Hydrolase</keyword>
<feature type="compositionally biased region" description="Low complexity" evidence="4">
    <location>
        <begin position="110"/>
        <end position="122"/>
    </location>
</feature>
<dbReference type="InterPro" id="IPR003653">
    <property type="entry name" value="Peptidase_C48_C"/>
</dbReference>
<feature type="compositionally biased region" description="Basic and acidic residues" evidence="4">
    <location>
        <begin position="50"/>
        <end position="60"/>
    </location>
</feature>
<organism evidence="6">
    <name type="scientific">Oryza punctata</name>
    <name type="common">Red rice</name>
    <dbReference type="NCBI Taxonomy" id="4537"/>
    <lineage>
        <taxon>Eukaryota</taxon>
        <taxon>Viridiplantae</taxon>
        <taxon>Streptophyta</taxon>
        <taxon>Embryophyta</taxon>
        <taxon>Tracheophyta</taxon>
        <taxon>Spermatophyta</taxon>
        <taxon>Magnoliopsida</taxon>
        <taxon>Liliopsida</taxon>
        <taxon>Poales</taxon>
        <taxon>Poaceae</taxon>
        <taxon>BOP clade</taxon>
        <taxon>Oryzoideae</taxon>
        <taxon>Oryzeae</taxon>
        <taxon>Oryzinae</taxon>
        <taxon>Oryza</taxon>
    </lineage>
</organism>
<feature type="region of interest" description="Disordered" evidence="4">
    <location>
        <begin position="49"/>
        <end position="147"/>
    </location>
</feature>